<accession>E9CZ63</accession>
<dbReference type="AlphaFoldDB" id="E9CZ63"/>
<keyword evidence="2" id="KW-1185">Reference proteome</keyword>
<organism evidence="2">
    <name type="scientific">Coccidioides posadasii (strain RMSCC 757 / Silveira)</name>
    <name type="common">Valley fever fungus</name>
    <dbReference type="NCBI Taxonomy" id="443226"/>
    <lineage>
        <taxon>Eukaryota</taxon>
        <taxon>Fungi</taxon>
        <taxon>Dikarya</taxon>
        <taxon>Ascomycota</taxon>
        <taxon>Pezizomycotina</taxon>
        <taxon>Eurotiomycetes</taxon>
        <taxon>Eurotiomycetidae</taxon>
        <taxon>Onygenales</taxon>
        <taxon>Onygenaceae</taxon>
        <taxon>Coccidioides</taxon>
    </lineage>
</organism>
<proteinExistence type="predicted"/>
<dbReference type="HOGENOM" id="CLU_2885627_0_0_1"/>
<dbReference type="EMBL" id="GL636488">
    <property type="protein sequence ID" value="EFW20507.1"/>
    <property type="molecule type" value="Genomic_DNA"/>
</dbReference>
<evidence type="ECO:0000313" key="2">
    <source>
        <dbReference type="Proteomes" id="UP000002497"/>
    </source>
</evidence>
<sequence>MKALFLFRAGGCGSQRFSMQRAHPYRSSYVTQLHLKAGGGLPLPDDPSGVESVNQTCLYPARI</sequence>
<name>E9CZ63_COCPS</name>
<protein>
    <submittedName>
        <fullName evidence="1">Uncharacterized protein</fullName>
    </submittedName>
</protein>
<evidence type="ECO:0000313" key="1">
    <source>
        <dbReference type="EMBL" id="EFW20507.1"/>
    </source>
</evidence>
<gene>
    <name evidence="1" type="ORF">CPSG_02350</name>
</gene>
<dbReference type="Proteomes" id="UP000002497">
    <property type="component" value="Unassembled WGS sequence"/>
</dbReference>
<reference evidence="2" key="2">
    <citation type="submission" date="2010-03" db="EMBL/GenBank/DDBJ databases">
        <title>The genome sequence of Coccidioides posadasii strain Silveira.</title>
        <authorList>
            <consortium name="The Broad Institute Genome Sequencing Center for Infectious Disease"/>
            <person name="Neafsey D."/>
            <person name="Orbach M."/>
            <person name="Henn M.R."/>
            <person name="Cole G.T."/>
            <person name="Galgiani J."/>
            <person name="Gardner M.J."/>
            <person name="Kirkland T.N."/>
            <person name="Taylor J.W."/>
            <person name="Young S.K."/>
            <person name="Zeng Q."/>
            <person name="Koehrsen M."/>
            <person name="Alvarado L."/>
            <person name="Berlin A."/>
            <person name="Borenstein D."/>
            <person name="Chapman S.B."/>
            <person name="Chen Z."/>
            <person name="Engels R."/>
            <person name="Freedman E."/>
            <person name="Gellesch M."/>
            <person name="Goldberg J."/>
            <person name="Griggs A."/>
            <person name="Gujja S."/>
            <person name="Heilman E."/>
            <person name="Heiman D."/>
            <person name="Howarth C."/>
            <person name="Jen D."/>
            <person name="Larson L."/>
            <person name="Mehta T."/>
            <person name="Neiman D."/>
            <person name="Park D."/>
            <person name="Pearson M."/>
            <person name="Richards J."/>
            <person name="Roberts A."/>
            <person name="Saif S."/>
            <person name="Shea T."/>
            <person name="Shenoy N."/>
            <person name="Sisk P."/>
            <person name="Stolte C."/>
            <person name="Sykes S."/>
            <person name="Walk T."/>
            <person name="White J."/>
            <person name="Yandava C."/>
            <person name="Haas B."/>
            <person name="Nusbaum C."/>
            <person name="Birren B."/>
        </authorList>
    </citation>
    <scope>NUCLEOTIDE SEQUENCE [LARGE SCALE GENOMIC DNA]</scope>
    <source>
        <strain evidence="2">RMSCC 757 / Silveira</strain>
    </source>
</reference>
<reference evidence="2" key="1">
    <citation type="journal article" date="2010" name="Genome Res.">
        <title>Population genomic sequencing of Coccidioides fungi reveals recent hybridization and transposon control.</title>
        <authorList>
            <person name="Neafsey D.E."/>
            <person name="Barker B.M."/>
            <person name="Sharpton T.J."/>
            <person name="Stajich J.E."/>
            <person name="Park D.J."/>
            <person name="Whiston E."/>
            <person name="Hung C.-Y."/>
            <person name="McMahan C."/>
            <person name="White J."/>
            <person name="Sykes S."/>
            <person name="Heiman D."/>
            <person name="Young S."/>
            <person name="Zeng Q."/>
            <person name="Abouelleil A."/>
            <person name="Aftuck L."/>
            <person name="Bessette D."/>
            <person name="Brown A."/>
            <person name="FitzGerald M."/>
            <person name="Lui A."/>
            <person name="Macdonald J.P."/>
            <person name="Priest M."/>
            <person name="Orbach M.J."/>
            <person name="Galgiani J.N."/>
            <person name="Kirkland T.N."/>
            <person name="Cole G.T."/>
            <person name="Birren B.W."/>
            <person name="Henn M.R."/>
            <person name="Taylor J.W."/>
            <person name="Rounsley S.D."/>
        </authorList>
    </citation>
    <scope>NUCLEOTIDE SEQUENCE [LARGE SCALE GENOMIC DNA]</scope>
    <source>
        <strain evidence="2">RMSCC 757 / Silveira</strain>
    </source>
</reference>
<dbReference type="VEuPathDB" id="FungiDB:CPSG_02350"/>